<comment type="caution">
    <text evidence="2">The sequence shown here is derived from an EMBL/GenBank/DDBJ whole genome shotgun (WGS) entry which is preliminary data.</text>
</comment>
<dbReference type="SMART" id="SM00849">
    <property type="entry name" value="Lactamase_B"/>
    <property type="match status" value="1"/>
</dbReference>
<organism evidence="2 3">
    <name type="scientific">Azonexus fungiphilus</name>
    <dbReference type="NCBI Taxonomy" id="146940"/>
    <lineage>
        <taxon>Bacteria</taxon>
        <taxon>Pseudomonadati</taxon>
        <taxon>Pseudomonadota</taxon>
        <taxon>Betaproteobacteria</taxon>
        <taxon>Rhodocyclales</taxon>
        <taxon>Azonexaceae</taxon>
        <taxon>Azonexus</taxon>
    </lineage>
</organism>
<dbReference type="PANTHER" id="PTHR28283:SF1">
    <property type="entry name" value="3',5'-CYCLIC-NUCLEOTIDE PHOSPHODIESTERASE 1"/>
    <property type="match status" value="1"/>
</dbReference>
<dbReference type="InterPro" id="IPR036866">
    <property type="entry name" value="RibonucZ/Hydroxyglut_hydro"/>
</dbReference>
<dbReference type="GO" id="GO:1902660">
    <property type="term" value="P:negative regulation of glucose mediated signaling pathway"/>
    <property type="evidence" value="ECO:0007669"/>
    <property type="project" value="TreeGrafter"/>
</dbReference>
<dbReference type="Pfam" id="PF12706">
    <property type="entry name" value="Lactamase_B_2"/>
    <property type="match status" value="1"/>
</dbReference>
<dbReference type="GO" id="GO:0047555">
    <property type="term" value="F:3',5'-cyclic-GMP phosphodiesterase activity"/>
    <property type="evidence" value="ECO:0007669"/>
    <property type="project" value="TreeGrafter"/>
</dbReference>
<dbReference type="InterPro" id="IPR001279">
    <property type="entry name" value="Metallo-B-lactamas"/>
</dbReference>
<evidence type="ECO:0000259" key="1">
    <source>
        <dbReference type="SMART" id="SM00849"/>
    </source>
</evidence>
<proteinExistence type="predicted"/>
<reference evidence="2 3" key="1">
    <citation type="submission" date="2018-10" db="EMBL/GenBank/DDBJ databases">
        <title>Genomic Encyclopedia of Type Strains, Phase IV (KMG-IV): sequencing the most valuable type-strain genomes for metagenomic binning, comparative biology and taxonomic classification.</title>
        <authorList>
            <person name="Goeker M."/>
        </authorList>
    </citation>
    <scope>NUCLEOTIDE SEQUENCE [LARGE SCALE GENOMIC DNA]</scope>
    <source>
        <strain evidence="2 3">DSM 23841</strain>
    </source>
</reference>
<dbReference type="CDD" id="cd07735">
    <property type="entry name" value="class_II_PDE_MBL-fold"/>
    <property type="match status" value="1"/>
</dbReference>
<evidence type="ECO:0000313" key="2">
    <source>
        <dbReference type="EMBL" id="RKT50350.1"/>
    </source>
</evidence>
<dbReference type="InterPro" id="IPR000396">
    <property type="entry name" value="Pdiesterase2"/>
</dbReference>
<dbReference type="RefSeq" id="WP_121459183.1">
    <property type="nucleotide sequence ID" value="NZ_RBXP01000018.1"/>
</dbReference>
<dbReference type="GO" id="GO:0006198">
    <property type="term" value="P:cAMP catabolic process"/>
    <property type="evidence" value="ECO:0007669"/>
    <property type="project" value="InterPro"/>
</dbReference>
<gene>
    <name evidence="2" type="ORF">DFR40_2906</name>
</gene>
<dbReference type="OrthoDB" id="9803916at2"/>
<keyword evidence="3" id="KW-1185">Reference proteome</keyword>
<sequence>MKLQVLGCDGGIGGSAQRTTALRLDDDILIDAGSGVGDLSLDALAAIGDVFLTHAHLDHIAFLPLLIDAVGERRRRPLTVHAPEEVLAALRQHIFNDAIWPDFSRIPSPAQAFMRYRPLAVGEAVVLGGRTITALPVAHTVPAVGYRIDSGRASYVFSGDTGPGPAFWQAVEAIDNLAALIVECAFPDRERALAEVSRHFCPTLLAEALALLQRPCALYITHLKPGLADQTMAEIATVLAARQPRRLAKGMTFEF</sequence>
<dbReference type="EMBL" id="RBXP01000018">
    <property type="protein sequence ID" value="RKT50350.1"/>
    <property type="molecule type" value="Genomic_DNA"/>
</dbReference>
<accession>A0A495VN54</accession>
<name>A0A495VN54_9RHOO</name>
<evidence type="ECO:0000313" key="3">
    <source>
        <dbReference type="Proteomes" id="UP000270626"/>
    </source>
</evidence>
<dbReference type="Gene3D" id="3.60.15.10">
    <property type="entry name" value="Ribonuclease Z/Hydroxyacylglutathione hydrolase-like"/>
    <property type="match status" value="1"/>
</dbReference>
<dbReference type="PRINTS" id="PR00388">
    <property type="entry name" value="PDIESTERASE2"/>
</dbReference>
<dbReference type="GO" id="GO:0004115">
    <property type="term" value="F:3',5'-cyclic-AMP phosphodiesterase activity"/>
    <property type="evidence" value="ECO:0007669"/>
    <property type="project" value="InterPro"/>
</dbReference>
<dbReference type="Proteomes" id="UP000270626">
    <property type="component" value="Unassembled WGS sequence"/>
</dbReference>
<dbReference type="AlphaFoldDB" id="A0A495VN54"/>
<feature type="domain" description="Metallo-beta-lactamase" evidence="1">
    <location>
        <begin position="16"/>
        <end position="189"/>
    </location>
</feature>
<dbReference type="PANTHER" id="PTHR28283">
    <property type="entry name" value="3',5'-CYCLIC-NUCLEOTIDE PHOSPHODIESTERASE 1"/>
    <property type="match status" value="1"/>
</dbReference>
<dbReference type="SUPFAM" id="SSF56281">
    <property type="entry name" value="Metallo-hydrolase/oxidoreductase"/>
    <property type="match status" value="1"/>
</dbReference>
<protein>
    <submittedName>
        <fullName evidence="2">Ribonuclease BN (tRNA processing enzyme)</fullName>
    </submittedName>
</protein>